<name>A0ACC0HUA7_9ERIC</name>
<evidence type="ECO:0000313" key="2">
    <source>
        <dbReference type="Proteomes" id="UP001060215"/>
    </source>
</evidence>
<proteinExistence type="predicted"/>
<dbReference type="EMBL" id="CM045761">
    <property type="protein sequence ID" value="KAI8016565.1"/>
    <property type="molecule type" value="Genomic_DNA"/>
</dbReference>
<keyword evidence="2" id="KW-1185">Reference proteome</keyword>
<dbReference type="Proteomes" id="UP001060215">
    <property type="component" value="Chromosome 4"/>
</dbReference>
<sequence length="322" mass="36771">MELTSVVQVHISVVGNDKMRISWITENQTPAIVKYGTSLRIYEFAANGTISSYHLVMYLHEVVISPLKPNTIYYYLCGQDLNPEFNLKTPPAQFPINFTVVGDLGQIDWPTSTLDHIAKSNYHMLLLLGDLSYIHRPWMVTQGNHDVEKVPKSGSYFNLYYSFEVAGVHVMMLGSYVDFDASSIQYMWLQTDLRGFNRRRTSWVMVLLYAPWYNSNYAYQLELESVQIKETMEEMIYGARADVVFVRHVHAYERFKDKANKFGPAYGPAYITIGDGGNREGLASLNTDDDIETILVGSHCIWTSSTYLLVNRRASSPHKIEG</sequence>
<reference evidence="1 2" key="1">
    <citation type="journal article" date="2022" name="Plant J.">
        <title>Chromosome-level genome of Camellia lanceoleosa provides a valuable resource for understanding genome evolution and self-incompatibility.</title>
        <authorList>
            <person name="Gong W."/>
            <person name="Xiao S."/>
            <person name="Wang L."/>
            <person name="Liao Z."/>
            <person name="Chang Y."/>
            <person name="Mo W."/>
            <person name="Hu G."/>
            <person name="Li W."/>
            <person name="Zhao G."/>
            <person name="Zhu H."/>
            <person name="Hu X."/>
            <person name="Ji K."/>
            <person name="Xiang X."/>
            <person name="Song Q."/>
            <person name="Yuan D."/>
            <person name="Jin S."/>
            <person name="Zhang L."/>
        </authorList>
    </citation>
    <scope>NUCLEOTIDE SEQUENCE [LARGE SCALE GENOMIC DNA]</scope>
    <source>
        <strain evidence="1">SQ_2022a</strain>
    </source>
</reference>
<organism evidence="1 2">
    <name type="scientific">Camellia lanceoleosa</name>
    <dbReference type="NCBI Taxonomy" id="1840588"/>
    <lineage>
        <taxon>Eukaryota</taxon>
        <taxon>Viridiplantae</taxon>
        <taxon>Streptophyta</taxon>
        <taxon>Embryophyta</taxon>
        <taxon>Tracheophyta</taxon>
        <taxon>Spermatophyta</taxon>
        <taxon>Magnoliopsida</taxon>
        <taxon>eudicotyledons</taxon>
        <taxon>Gunneridae</taxon>
        <taxon>Pentapetalae</taxon>
        <taxon>asterids</taxon>
        <taxon>Ericales</taxon>
        <taxon>Theaceae</taxon>
        <taxon>Camellia</taxon>
    </lineage>
</organism>
<gene>
    <name evidence="1" type="ORF">LOK49_LG05G00927</name>
</gene>
<comment type="caution">
    <text evidence="1">The sequence shown here is derived from an EMBL/GenBank/DDBJ whole genome shotgun (WGS) entry which is preliminary data.</text>
</comment>
<evidence type="ECO:0000313" key="1">
    <source>
        <dbReference type="EMBL" id="KAI8016565.1"/>
    </source>
</evidence>
<protein>
    <submittedName>
        <fullName evidence="1">Purple acid phosphatase 20</fullName>
    </submittedName>
</protein>
<accession>A0ACC0HUA7</accession>